<proteinExistence type="inferred from homology"/>
<dbReference type="SUPFAM" id="SSF48264">
    <property type="entry name" value="Cytochrome P450"/>
    <property type="match status" value="1"/>
</dbReference>
<dbReference type="KEGG" id="slau:SLA_5242"/>
<evidence type="ECO:0000313" key="3">
    <source>
        <dbReference type="Proteomes" id="UP000217676"/>
    </source>
</evidence>
<dbReference type="GO" id="GO:0004497">
    <property type="term" value="F:monooxygenase activity"/>
    <property type="evidence" value="ECO:0007669"/>
    <property type="project" value="UniProtKB-KW"/>
</dbReference>
<evidence type="ECO:0000313" key="2">
    <source>
        <dbReference type="EMBL" id="BAU86123.1"/>
    </source>
</evidence>
<dbReference type="Gene3D" id="1.10.630.10">
    <property type="entry name" value="Cytochrome P450"/>
    <property type="match status" value="1"/>
</dbReference>
<comment type="similarity">
    <text evidence="1">Belongs to the cytochrome P450 family.</text>
</comment>
<name>A0A160P607_STRLU</name>
<evidence type="ECO:0000256" key="1">
    <source>
        <dbReference type="ARBA" id="ARBA00010617"/>
    </source>
</evidence>
<dbReference type="InterPro" id="IPR036396">
    <property type="entry name" value="Cyt_P450_sf"/>
</dbReference>
<protein>
    <submittedName>
        <fullName evidence="2">Cytochrome P450 monooxygenase</fullName>
    </submittedName>
</protein>
<dbReference type="GO" id="GO:0005506">
    <property type="term" value="F:iron ion binding"/>
    <property type="evidence" value="ECO:0007669"/>
    <property type="project" value="InterPro"/>
</dbReference>
<organism evidence="2 3">
    <name type="scientific">Streptomyces laurentii</name>
    <dbReference type="NCBI Taxonomy" id="39478"/>
    <lineage>
        <taxon>Bacteria</taxon>
        <taxon>Bacillati</taxon>
        <taxon>Actinomycetota</taxon>
        <taxon>Actinomycetes</taxon>
        <taxon>Kitasatosporales</taxon>
        <taxon>Streptomycetaceae</taxon>
        <taxon>Streptomyces</taxon>
    </lineage>
</organism>
<keyword evidence="3" id="KW-1185">Reference proteome</keyword>
<keyword evidence="2" id="KW-0503">Monooxygenase</keyword>
<dbReference type="GO" id="GO:0016705">
    <property type="term" value="F:oxidoreductase activity, acting on paired donors, with incorporation or reduction of molecular oxygen"/>
    <property type="evidence" value="ECO:0007669"/>
    <property type="project" value="InterPro"/>
</dbReference>
<dbReference type="AlphaFoldDB" id="A0A160P607"/>
<reference evidence="2 3" key="1">
    <citation type="journal article" date="2016" name="Genome Announc.">
        <title>Complete Genome Sequence of Thiostrepton-Producing Streptomyces laurentii ATCC 31255.</title>
        <authorList>
            <person name="Doi K."/>
            <person name="Fujino Y."/>
            <person name="Nagayoshi Y."/>
            <person name="Ohshima T."/>
            <person name="Ogata S."/>
        </authorList>
    </citation>
    <scope>NUCLEOTIDE SEQUENCE [LARGE SCALE GENOMIC DNA]</scope>
    <source>
        <strain evidence="2 3">ATCC 31255</strain>
    </source>
</reference>
<dbReference type="PANTHER" id="PTHR46696">
    <property type="entry name" value="P450, PUTATIVE (EUROFUNG)-RELATED"/>
    <property type="match status" value="1"/>
</dbReference>
<gene>
    <name evidence="2" type="ORF">SLA_5242</name>
</gene>
<dbReference type="EMBL" id="AP017424">
    <property type="protein sequence ID" value="BAU86123.1"/>
    <property type="molecule type" value="Genomic_DNA"/>
</dbReference>
<dbReference type="Proteomes" id="UP000217676">
    <property type="component" value="Chromosome"/>
</dbReference>
<dbReference type="GO" id="GO:0020037">
    <property type="term" value="F:heme binding"/>
    <property type="evidence" value="ECO:0007669"/>
    <property type="project" value="InterPro"/>
</dbReference>
<accession>A0A160P607</accession>
<sequence>MPPLSEPTADGVEVVDASVARDPHAAYRAWREAGGVRKVRFAGPVPLAGWVVTGYAACRAALADPRLSKDGATEAYARYAGLPTGGPGGGLTRHMLNSDPPRHTRLRRLVQRAFTQRRVAALRPRIEARVTALLDALDKGRARVRARSI</sequence>
<keyword evidence="2" id="KW-0560">Oxidoreductase</keyword>
<dbReference type="PANTHER" id="PTHR46696:SF1">
    <property type="entry name" value="CYTOCHROME P450 YJIB-RELATED"/>
    <property type="match status" value="1"/>
</dbReference>